<evidence type="ECO:0000256" key="3">
    <source>
        <dbReference type="PROSITE-ProRule" id="PRU00023"/>
    </source>
</evidence>
<keyword evidence="6" id="KW-1185">Reference proteome</keyword>
<dbReference type="PROSITE" id="PS50088">
    <property type="entry name" value="ANK_REPEAT"/>
    <property type="match status" value="9"/>
</dbReference>
<feature type="repeat" description="ANK" evidence="3">
    <location>
        <begin position="337"/>
        <end position="369"/>
    </location>
</feature>
<dbReference type="PROSITE" id="PS50297">
    <property type="entry name" value="ANK_REP_REGION"/>
    <property type="match status" value="8"/>
</dbReference>
<feature type="domain" description="Ubiquitin-like" evidence="4">
    <location>
        <begin position="1"/>
        <end position="59"/>
    </location>
</feature>
<evidence type="ECO:0000259" key="4">
    <source>
        <dbReference type="PROSITE" id="PS50053"/>
    </source>
</evidence>
<accession>A0A1Q9EB95</accession>
<evidence type="ECO:0000313" key="5">
    <source>
        <dbReference type="EMBL" id="OLQ04689.1"/>
    </source>
</evidence>
<feature type="repeat" description="ANK" evidence="3">
    <location>
        <begin position="271"/>
        <end position="303"/>
    </location>
</feature>
<keyword evidence="1" id="KW-0677">Repeat</keyword>
<dbReference type="InterPro" id="IPR000626">
    <property type="entry name" value="Ubiquitin-like_dom"/>
</dbReference>
<name>A0A1Q9EB95_SYMMI</name>
<dbReference type="Gene3D" id="1.25.40.20">
    <property type="entry name" value="Ankyrin repeat-containing domain"/>
    <property type="match status" value="4"/>
</dbReference>
<organism evidence="5 6">
    <name type="scientific">Symbiodinium microadriaticum</name>
    <name type="common">Dinoflagellate</name>
    <name type="synonym">Zooxanthella microadriatica</name>
    <dbReference type="NCBI Taxonomy" id="2951"/>
    <lineage>
        <taxon>Eukaryota</taxon>
        <taxon>Sar</taxon>
        <taxon>Alveolata</taxon>
        <taxon>Dinophyceae</taxon>
        <taxon>Suessiales</taxon>
        <taxon>Symbiodiniaceae</taxon>
        <taxon>Symbiodinium</taxon>
    </lineage>
</organism>
<feature type="repeat" description="ANK" evidence="3">
    <location>
        <begin position="370"/>
        <end position="394"/>
    </location>
</feature>
<evidence type="ECO:0000256" key="1">
    <source>
        <dbReference type="ARBA" id="ARBA00022737"/>
    </source>
</evidence>
<dbReference type="Pfam" id="PF16793">
    <property type="entry name" value="RepB_primase"/>
    <property type="match status" value="1"/>
</dbReference>
<feature type="repeat" description="ANK" evidence="3">
    <location>
        <begin position="206"/>
        <end position="238"/>
    </location>
</feature>
<dbReference type="AlphaFoldDB" id="A0A1Q9EB95"/>
<keyword evidence="2 3" id="KW-0040">ANK repeat</keyword>
<dbReference type="SUPFAM" id="SSF48403">
    <property type="entry name" value="Ankyrin repeat"/>
    <property type="match status" value="1"/>
</dbReference>
<proteinExistence type="predicted"/>
<dbReference type="InterPro" id="IPR029071">
    <property type="entry name" value="Ubiquitin-like_domsf"/>
</dbReference>
<feature type="repeat" description="ANK" evidence="3">
    <location>
        <begin position="140"/>
        <end position="172"/>
    </location>
</feature>
<dbReference type="Gene3D" id="3.30.70.1790">
    <property type="entry name" value="RepB DNA-primase, N-terminal domain"/>
    <property type="match status" value="1"/>
</dbReference>
<dbReference type="InterPro" id="IPR002110">
    <property type="entry name" value="Ankyrin_rpt"/>
</dbReference>
<reference evidence="5 6" key="1">
    <citation type="submission" date="2016-02" db="EMBL/GenBank/DDBJ databases">
        <title>Genome analysis of coral dinoflagellate symbionts highlights evolutionary adaptations to a symbiotic lifestyle.</title>
        <authorList>
            <person name="Aranda M."/>
            <person name="Li Y."/>
            <person name="Liew Y.J."/>
            <person name="Baumgarten S."/>
            <person name="Simakov O."/>
            <person name="Wilson M."/>
            <person name="Piel J."/>
            <person name="Ashoor H."/>
            <person name="Bougouffa S."/>
            <person name="Bajic V.B."/>
            <person name="Ryu T."/>
            <person name="Ravasi T."/>
            <person name="Bayer T."/>
            <person name="Micklem G."/>
            <person name="Kim H."/>
            <person name="Bhak J."/>
            <person name="Lajeunesse T.C."/>
            <person name="Voolstra C.R."/>
        </authorList>
    </citation>
    <scope>NUCLEOTIDE SEQUENCE [LARGE SCALE GENOMIC DNA]</scope>
    <source>
        <strain evidence="5 6">CCMP2467</strain>
    </source>
</reference>
<dbReference type="InterPro" id="IPR039459">
    <property type="entry name" value="RepB-like_DNA_primase_dom"/>
</dbReference>
<dbReference type="SMART" id="SM00248">
    <property type="entry name" value="ANK"/>
    <property type="match status" value="9"/>
</dbReference>
<dbReference type="Proteomes" id="UP000186817">
    <property type="component" value="Unassembled WGS sequence"/>
</dbReference>
<sequence length="616" mass="66775">MLRIRMLSGDEVVDIPVRELSDVKSLKKRLQQVHGLPPRFRQRISSRGSILEDTAKLDSSMDLELVLLPCSVASQAQADELVTATHSASEVEAILLQPLHPDVVDSNGRSPLWVSAEQNHVEVMRLLLEASANTNLANHEGENALMKASHAGHLEAARLLVEAGAETNLRNSCGTAALTMASKADHVEVARLLLEASADKDSRNYQDETPLMLASEEGHVEVLQLLLEAGADTSLARYSITPLRIASANGHVEVVRLLLSARADIDMTDQRGYTALLSASGTRNVEVVRLLLDAGANKDFVDIYGETALMKASVRGQVEVMRLLLEAGADKSLVSSSGLTAVMIAAHEGYLEAVRLLLEVRAETHFVNTDGGTALMMASDRGHVEVVRLLESAGMTSPAVAREGVNFALPSYSFDIFSLGVLWLQLVVGMSAAREVLLQLSKADSWPTAGKRLAGLMSEPASAHFSTLRAMDLAVRFLASFPEAQAYHLTILSSEKRCLINKGSIAPEPLRKQLKVYMDMQNVHVLIRPLLGSLVFLDLDDFPGSWESVVQLRPRVLSETSPGNFQAWYVMPAGVGSKSAMWAMQELVGALGADTRSAKMTQQGGKRNLLQDNGLR</sequence>
<dbReference type="OrthoDB" id="285735at2759"/>
<dbReference type="SUPFAM" id="SSF54236">
    <property type="entry name" value="Ubiquitin-like"/>
    <property type="match status" value="1"/>
</dbReference>
<feature type="repeat" description="ANK" evidence="3">
    <location>
        <begin position="107"/>
        <end position="139"/>
    </location>
</feature>
<feature type="repeat" description="ANK" evidence="3">
    <location>
        <begin position="238"/>
        <end position="270"/>
    </location>
</feature>
<dbReference type="PANTHER" id="PTHR24173:SF74">
    <property type="entry name" value="ANKYRIN REPEAT DOMAIN-CONTAINING PROTEIN 16"/>
    <property type="match status" value="1"/>
</dbReference>
<dbReference type="Pfam" id="PF13637">
    <property type="entry name" value="Ank_4"/>
    <property type="match status" value="2"/>
</dbReference>
<dbReference type="PROSITE" id="PS50053">
    <property type="entry name" value="UBIQUITIN_2"/>
    <property type="match status" value="1"/>
</dbReference>
<feature type="repeat" description="ANK" evidence="3">
    <location>
        <begin position="304"/>
        <end position="336"/>
    </location>
</feature>
<gene>
    <name evidence="5" type="primary">ANKRD50</name>
    <name evidence="5" type="ORF">AK812_SmicGene12206</name>
</gene>
<dbReference type="CDD" id="cd17039">
    <property type="entry name" value="Ubl_ubiquitin_like"/>
    <property type="match status" value="1"/>
</dbReference>
<dbReference type="PANTHER" id="PTHR24173">
    <property type="entry name" value="ANKYRIN REPEAT CONTAINING"/>
    <property type="match status" value="1"/>
</dbReference>
<protein>
    <submittedName>
        <fullName evidence="5">Ankyrin repeat domain-containing protein 50</fullName>
    </submittedName>
</protein>
<dbReference type="EMBL" id="LSRX01000203">
    <property type="protein sequence ID" value="OLQ04689.1"/>
    <property type="molecule type" value="Genomic_DNA"/>
</dbReference>
<comment type="caution">
    <text evidence="5">The sequence shown here is derived from an EMBL/GenBank/DDBJ whole genome shotgun (WGS) entry which is preliminary data.</text>
</comment>
<evidence type="ECO:0000313" key="6">
    <source>
        <dbReference type="Proteomes" id="UP000186817"/>
    </source>
</evidence>
<feature type="repeat" description="ANK" evidence="3">
    <location>
        <begin position="173"/>
        <end position="205"/>
    </location>
</feature>
<dbReference type="InterPro" id="IPR036770">
    <property type="entry name" value="Ankyrin_rpt-contain_sf"/>
</dbReference>
<dbReference type="Pfam" id="PF12796">
    <property type="entry name" value="Ank_2"/>
    <property type="match status" value="2"/>
</dbReference>
<evidence type="ECO:0000256" key="2">
    <source>
        <dbReference type="ARBA" id="ARBA00023043"/>
    </source>
</evidence>